<organism evidence="7 8">
    <name type="scientific">Sinimarinibacterium thermocellulolyticum</name>
    <dbReference type="NCBI Taxonomy" id="3170016"/>
    <lineage>
        <taxon>Bacteria</taxon>
        <taxon>Pseudomonadati</taxon>
        <taxon>Pseudomonadota</taxon>
        <taxon>Gammaproteobacteria</taxon>
        <taxon>Nevskiales</taxon>
        <taxon>Nevskiaceae</taxon>
        <taxon>Sinimarinibacterium</taxon>
    </lineage>
</organism>
<evidence type="ECO:0000256" key="3">
    <source>
        <dbReference type="ARBA" id="ARBA00023098"/>
    </source>
</evidence>
<keyword evidence="5" id="KW-0472">Membrane</keyword>
<evidence type="ECO:0000256" key="2">
    <source>
        <dbReference type="ARBA" id="ARBA00022963"/>
    </source>
</evidence>
<name>A0ABV2A7J1_9GAMM</name>
<dbReference type="PROSITE" id="PS51635">
    <property type="entry name" value="PNPLA"/>
    <property type="match status" value="1"/>
</dbReference>
<proteinExistence type="predicted"/>
<dbReference type="InterPro" id="IPR021771">
    <property type="entry name" value="Triacylglycerol_lipase_N"/>
</dbReference>
<dbReference type="SUPFAM" id="SSF52151">
    <property type="entry name" value="FabD/lysophospholipase-like"/>
    <property type="match status" value="1"/>
</dbReference>
<dbReference type="PANTHER" id="PTHR14226:SF10">
    <property type="entry name" value="TRIACYLGLYCEROL LIPASE 4-RELATED"/>
    <property type="match status" value="1"/>
</dbReference>
<dbReference type="CDD" id="cd07206">
    <property type="entry name" value="Pat_TGL3-4-5_SDP1"/>
    <property type="match status" value="1"/>
</dbReference>
<keyword evidence="1 4" id="KW-0378">Hydrolase</keyword>
<evidence type="ECO:0000256" key="5">
    <source>
        <dbReference type="SAM" id="Phobius"/>
    </source>
</evidence>
<evidence type="ECO:0000259" key="6">
    <source>
        <dbReference type="PROSITE" id="PS51635"/>
    </source>
</evidence>
<feature type="transmembrane region" description="Helical" evidence="5">
    <location>
        <begin position="145"/>
        <end position="165"/>
    </location>
</feature>
<keyword evidence="5" id="KW-0812">Transmembrane</keyword>
<evidence type="ECO:0000256" key="4">
    <source>
        <dbReference type="PROSITE-ProRule" id="PRU01161"/>
    </source>
</evidence>
<keyword evidence="2 4" id="KW-0442">Lipid degradation</keyword>
<dbReference type="InterPro" id="IPR002641">
    <property type="entry name" value="PNPLA_dom"/>
</dbReference>
<comment type="caution">
    <text evidence="7">The sequence shown here is derived from an EMBL/GenBank/DDBJ whole genome shotgun (WGS) entry which is preliminary data.</text>
</comment>
<feature type="active site" description="Proton acceptor" evidence="4">
    <location>
        <position position="319"/>
    </location>
</feature>
<evidence type="ECO:0000313" key="7">
    <source>
        <dbReference type="EMBL" id="MES0873222.1"/>
    </source>
</evidence>
<gene>
    <name evidence="7" type="ORF">ABSH63_04230</name>
</gene>
<keyword evidence="3 4" id="KW-0443">Lipid metabolism</keyword>
<evidence type="ECO:0000256" key="1">
    <source>
        <dbReference type="ARBA" id="ARBA00022801"/>
    </source>
</evidence>
<dbReference type="Pfam" id="PF11815">
    <property type="entry name" value="DUF3336"/>
    <property type="match status" value="1"/>
</dbReference>
<dbReference type="Proteomes" id="UP001465331">
    <property type="component" value="Unassembled WGS sequence"/>
</dbReference>
<dbReference type="PANTHER" id="PTHR14226">
    <property type="entry name" value="NEUROPATHY TARGET ESTERASE/SWISS CHEESE D.MELANOGASTER"/>
    <property type="match status" value="1"/>
</dbReference>
<dbReference type="Pfam" id="PF01734">
    <property type="entry name" value="Patatin"/>
    <property type="match status" value="1"/>
</dbReference>
<feature type="short sequence motif" description="GXSXG" evidence="4">
    <location>
        <begin position="177"/>
        <end position="181"/>
    </location>
</feature>
<feature type="active site" description="Nucleophile" evidence="4">
    <location>
        <position position="179"/>
    </location>
</feature>
<keyword evidence="8" id="KW-1185">Reference proteome</keyword>
<evidence type="ECO:0000313" key="8">
    <source>
        <dbReference type="Proteomes" id="UP001465331"/>
    </source>
</evidence>
<feature type="short sequence motif" description="GXGXXG" evidence="4">
    <location>
        <begin position="150"/>
        <end position="155"/>
    </location>
</feature>
<dbReference type="EMBL" id="JBEPIJ010000003">
    <property type="protein sequence ID" value="MES0873222.1"/>
    <property type="molecule type" value="Genomic_DNA"/>
</dbReference>
<keyword evidence="5" id="KW-1133">Transmembrane helix</keyword>
<protein>
    <submittedName>
        <fullName evidence="7">DUF3336 domain-containing protein</fullName>
    </submittedName>
</protein>
<dbReference type="RefSeq" id="WP_352887719.1">
    <property type="nucleotide sequence ID" value="NZ_JBEPIJ010000003.1"/>
</dbReference>
<reference evidence="7 8" key="1">
    <citation type="submission" date="2024-06" db="EMBL/GenBank/DDBJ databases">
        <authorList>
            <person name="Li Z."/>
            <person name="Jiang Y."/>
        </authorList>
    </citation>
    <scope>NUCLEOTIDE SEQUENCE [LARGE SCALE GENOMIC DNA]</scope>
    <source>
        <strain evidence="7 8">HSW-8</strain>
    </source>
</reference>
<accession>A0ABV2A7J1</accession>
<feature type="domain" description="PNPLA" evidence="6">
    <location>
        <begin position="146"/>
        <end position="332"/>
    </location>
</feature>
<sequence>MSRKLIAQRIQDLDNAADYRSWREIALELDRLEGAEDWKQDDTSDDYDYLLIRERLTALRRLRQAGDARQLAFDLYEGLHGNLGNMSNPALYGIARVGTKRLIEEYIAEVTRCLDFVCAGDFPDFGFEDKIQFFKRTAMAFGRSALLLSGGGTLGLFHLGVIKALHEAQLLPRVISGSSAGSIIAATVGTRLDEEIDALFQPGGLDLDAFRALGLREALKGGAMMDGAQLERCLAANIGDRSFVEAFDYSKRIICVTVSPAEPHQQGRLLNYLTAPHVILRRAVLASCAVPGVFPPVALQARDYEGQIVPYMPGKRWIDGTLSADLPMLRIARLHNVNHYIVSQTNPHIVPFMARIDREQQGRRGVVPLAAELVKSGGSGALSLARKHLDPYGSGRVLGKIDNVVRQRYSGDINIYPRSTPRRVLRTFTNPTPEDIQRYVRSGERATWPKLERIRNQTRISRTFEDCLRLLKAREHELLQQRRPVLRRVASR</sequence>
<dbReference type="InterPro" id="IPR050301">
    <property type="entry name" value="NTE"/>
</dbReference>
<dbReference type="InterPro" id="IPR016035">
    <property type="entry name" value="Acyl_Trfase/lysoPLipase"/>
</dbReference>
<comment type="caution">
    <text evidence="4">Lacks conserved residue(s) required for the propagation of feature annotation.</text>
</comment>
<dbReference type="Gene3D" id="3.40.1090.10">
    <property type="entry name" value="Cytosolic phospholipase A2 catalytic domain"/>
    <property type="match status" value="2"/>
</dbReference>